<dbReference type="RefSeq" id="WP_134482725.1">
    <property type="nucleotide sequence ID" value="NZ_LR216287.1"/>
</dbReference>
<protein>
    <submittedName>
        <fullName evidence="3">S-layer protein</fullName>
    </submittedName>
</protein>
<feature type="region of interest" description="Disordered" evidence="1">
    <location>
        <begin position="688"/>
        <end position="713"/>
    </location>
</feature>
<keyword evidence="2" id="KW-0812">Transmembrane</keyword>
<dbReference type="PANTHER" id="PTHR35902:SF3">
    <property type="entry name" value="NPCBM-ASSOCIATED, NEW3 DOMAIN OF ALPHA-GALACTOSIDASE"/>
    <property type="match status" value="1"/>
</dbReference>
<sequence length="713" mass="77422">MPLSKAFLADRKKFHFILVVFIVLLLALSSILQTRYNQIIDSYAQLTEKIPGFQDSYWTDKTVAAGNDSNKLEEKEVGPGEGVATLAIVLVNKAQSDISAIKGYLSLPNGFEAVERRYGNSDTESTVTSLSNNSNMLLNNINGLVANSSSNMQPNISNVAFASHDSIVRPGNQFTLYFDIYITNKAKVGTYQGNLELVYSKVLTSGDITAKDIPIFFRVPGKVILDVDTKNQYLTPSKVNKLSIDVVNKGSADANGVIITISNDNDNTAENLAPVTRSSPTKSVQQINSTSSTPDNTTSATTISSTDDGNIDNNSTTGSSSITTVGTQKFDVGVIGPNQIVSIDPSIYPATSAAGTLQNLNIQISYGNALGNRETINYNLGLMITSEPKESNFNVYLQNIDNININSNQSKSNAANSYDKTITAGSIENFVFGIQKTTTDNDIQDLVIAIQPSSESIKILGPSRWSFDNINNNVLPLNTTVFASSDLIGKPVQLNFNLDYILNGVAKSETLELGLYVDGKITIRAYDFEINVVGDEPNLVLNLLNEGNVDALFTTAEMIPPISTNMPSGIAVNNTTLKLVEEYPPMQYLGDLAENSPLPVNIPLKIPNSTEPGDYPVSVKISYKDNLRNDHQLIVNGTVNYSPEVDDANSDTGLFSGLLGPIIILVIILLIGIIAYVIVRRIQKKRNSQRIGTQDHQNTDSEDDLDSILRDND</sequence>
<gene>
    <name evidence="3" type="ORF">NFRAN_0315</name>
</gene>
<feature type="compositionally biased region" description="Low complexity" evidence="1">
    <location>
        <begin position="289"/>
        <end position="320"/>
    </location>
</feature>
<evidence type="ECO:0000256" key="2">
    <source>
        <dbReference type="SAM" id="Phobius"/>
    </source>
</evidence>
<evidence type="ECO:0000313" key="4">
    <source>
        <dbReference type="Proteomes" id="UP000294299"/>
    </source>
</evidence>
<keyword evidence="2" id="KW-1133">Transmembrane helix</keyword>
<organism evidence="3 4">
    <name type="scientific">Candidatus Nitrosocosmicus franklandianus</name>
    <dbReference type="NCBI Taxonomy" id="1798806"/>
    <lineage>
        <taxon>Archaea</taxon>
        <taxon>Nitrososphaerota</taxon>
        <taxon>Nitrososphaeria</taxon>
        <taxon>Nitrososphaerales</taxon>
        <taxon>Nitrososphaeraceae</taxon>
        <taxon>Candidatus Nitrosocosmicus</taxon>
    </lineage>
</organism>
<dbReference type="Proteomes" id="UP000294299">
    <property type="component" value="Chromosome NFRAN"/>
</dbReference>
<feature type="compositionally biased region" description="Polar residues" evidence="1">
    <location>
        <begin position="269"/>
        <end position="288"/>
    </location>
</feature>
<evidence type="ECO:0000256" key="1">
    <source>
        <dbReference type="SAM" id="MobiDB-lite"/>
    </source>
</evidence>
<feature type="transmembrane region" description="Helical" evidence="2">
    <location>
        <begin position="658"/>
        <end position="679"/>
    </location>
</feature>
<dbReference type="PANTHER" id="PTHR35902">
    <property type="entry name" value="S-LAYER DOMAIN-LIKE PROTEIN-RELATED"/>
    <property type="match status" value="1"/>
</dbReference>
<evidence type="ECO:0000313" key="3">
    <source>
        <dbReference type="EMBL" id="VFJ12636.1"/>
    </source>
</evidence>
<keyword evidence="4" id="KW-1185">Reference proteome</keyword>
<keyword evidence="2" id="KW-0472">Membrane</keyword>
<dbReference type="GeneID" id="39419870"/>
<dbReference type="OrthoDB" id="11801at2157"/>
<dbReference type="EMBL" id="LR216287">
    <property type="protein sequence ID" value="VFJ12636.1"/>
    <property type="molecule type" value="Genomic_DNA"/>
</dbReference>
<reference evidence="3 4" key="1">
    <citation type="submission" date="2019-02" db="EMBL/GenBank/DDBJ databases">
        <authorList>
            <person name="Lehtovirta-Morley E L."/>
        </authorList>
    </citation>
    <scope>NUCLEOTIDE SEQUENCE [LARGE SCALE GENOMIC DNA]</scope>
    <source>
        <strain evidence="3">NFRAN1</strain>
    </source>
</reference>
<proteinExistence type="predicted"/>
<feature type="region of interest" description="Disordered" evidence="1">
    <location>
        <begin position="269"/>
        <end position="320"/>
    </location>
</feature>
<dbReference type="KEGG" id="nfn:NFRAN_0315"/>
<dbReference type="AlphaFoldDB" id="A0A484I4F1"/>
<name>A0A484I4F1_9ARCH</name>
<accession>A0A484I4F1</accession>